<protein>
    <submittedName>
        <fullName evidence="2">Uncharacterized protein</fullName>
    </submittedName>
</protein>
<feature type="signal peptide" evidence="1">
    <location>
        <begin position="1"/>
        <end position="18"/>
    </location>
</feature>
<evidence type="ECO:0000313" key="2">
    <source>
        <dbReference type="EMBL" id="TCD68963.1"/>
    </source>
</evidence>
<organism evidence="2 3">
    <name type="scientific">Steccherinum ochraceum</name>
    <dbReference type="NCBI Taxonomy" id="92696"/>
    <lineage>
        <taxon>Eukaryota</taxon>
        <taxon>Fungi</taxon>
        <taxon>Dikarya</taxon>
        <taxon>Basidiomycota</taxon>
        <taxon>Agaricomycotina</taxon>
        <taxon>Agaricomycetes</taxon>
        <taxon>Polyporales</taxon>
        <taxon>Steccherinaceae</taxon>
        <taxon>Steccherinum</taxon>
    </lineage>
</organism>
<comment type="caution">
    <text evidence="2">The sequence shown here is derived from an EMBL/GenBank/DDBJ whole genome shotgun (WGS) entry which is preliminary data.</text>
</comment>
<keyword evidence="1" id="KW-0732">Signal</keyword>
<name>A0A4R0RP97_9APHY</name>
<feature type="chain" id="PRO_5020968498" evidence="1">
    <location>
        <begin position="19"/>
        <end position="96"/>
    </location>
</feature>
<evidence type="ECO:0000313" key="3">
    <source>
        <dbReference type="Proteomes" id="UP000292702"/>
    </source>
</evidence>
<evidence type="ECO:0000256" key="1">
    <source>
        <dbReference type="SAM" id="SignalP"/>
    </source>
</evidence>
<sequence>MKAFFFAVLAFAVVAVSGLPVLQDKRDENGSLVLSRKEDTDGGYLYGGHGDDNEPHHARDVDGAYLYGSKVNDNVNESHHARDVDGDFVGSHYGGL</sequence>
<dbReference type="Proteomes" id="UP000292702">
    <property type="component" value="Unassembled WGS sequence"/>
</dbReference>
<gene>
    <name evidence="2" type="ORF">EIP91_009353</name>
</gene>
<reference evidence="2 3" key="1">
    <citation type="submission" date="2018-11" db="EMBL/GenBank/DDBJ databases">
        <title>Genome assembly of Steccherinum ochraceum LE-BIN_3174, the white-rot fungus of the Steccherinaceae family (The Residual Polyporoid clade, Polyporales, Basidiomycota).</title>
        <authorList>
            <person name="Fedorova T.V."/>
            <person name="Glazunova O.A."/>
            <person name="Landesman E.O."/>
            <person name="Moiseenko K.V."/>
            <person name="Psurtseva N.V."/>
            <person name="Savinova O.S."/>
            <person name="Shakhova N.V."/>
            <person name="Tyazhelova T.V."/>
            <person name="Vasina D.V."/>
        </authorList>
    </citation>
    <scope>NUCLEOTIDE SEQUENCE [LARGE SCALE GENOMIC DNA]</scope>
    <source>
        <strain evidence="2 3">LE-BIN_3174</strain>
    </source>
</reference>
<accession>A0A4R0RP97</accession>
<dbReference type="AlphaFoldDB" id="A0A4R0RP97"/>
<keyword evidence="3" id="KW-1185">Reference proteome</keyword>
<proteinExistence type="predicted"/>
<dbReference type="EMBL" id="RWJN01000053">
    <property type="protein sequence ID" value="TCD68963.1"/>
    <property type="molecule type" value="Genomic_DNA"/>
</dbReference>